<evidence type="ECO:0000256" key="1">
    <source>
        <dbReference type="SAM" id="Phobius"/>
    </source>
</evidence>
<gene>
    <name evidence="2" type="ordered locus">Metfor_1607</name>
</gene>
<sequence>MAEESSEISSMTVIGIGVVLFIIIVGVWYLFLK</sequence>
<accession>L0HD30</accession>
<dbReference type="KEGG" id="mfo:Metfor_1607"/>
<dbReference type="Proteomes" id="UP000010824">
    <property type="component" value="Chromosome"/>
</dbReference>
<feature type="transmembrane region" description="Helical" evidence="1">
    <location>
        <begin position="12"/>
        <end position="32"/>
    </location>
</feature>
<evidence type="ECO:0000313" key="3">
    <source>
        <dbReference type="Proteomes" id="UP000010824"/>
    </source>
</evidence>
<protein>
    <submittedName>
        <fullName evidence="2">Uncharacterized protein</fullName>
    </submittedName>
</protein>
<reference evidence="2 3" key="2">
    <citation type="journal article" date="2014" name="Genome Announc.">
        <title>Complete Genome Sequence of Methanoregula formicica SMSPT, a Mesophilic Hydrogenotrophic Methanogen Isolated from a Methanogenic Upflow Anaerobic Sludge Blanket Reactor.</title>
        <authorList>
            <person name="Yamamoto K."/>
            <person name="Tamaki H."/>
            <person name="Cadillo-Quiroz H."/>
            <person name="Imachi H."/>
            <person name="Kyrpides N."/>
            <person name="Woyke T."/>
            <person name="Goodwin L."/>
            <person name="Zinder S.H."/>
            <person name="Kamagata Y."/>
            <person name="Liu W.T."/>
        </authorList>
    </citation>
    <scope>NUCLEOTIDE SEQUENCE [LARGE SCALE GENOMIC DNA]</scope>
    <source>
        <strain evidence="3">DSM 22288 / NBRC 105244 / SMSP</strain>
    </source>
</reference>
<keyword evidence="1" id="KW-1133">Transmembrane helix</keyword>
<reference evidence="3" key="1">
    <citation type="submission" date="2011-12" db="EMBL/GenBank/DDBJ databases">
        <title>Complete sequence of Methanoregula formicicum SMSP.</title>
        <authorList>
            <person name="Lucas S."/>
            <person name="Han J."/>
            <person name="Lapidus A."/>
            <person name="Cheng J.-F."/>
            <person name="Goodwin L."/>
            <person name="Pitluck S."/>
            <person name="Peters L."/>
            <person name="Ovchinnikova G."/>
            <person name="Teshima H."/>
            <person name="Detter J.C."/>
            <person name="Han C."/>
            <person name="Tapia R."/>
            <person name="Land M."/>
            <person name="Hauser L."/>
            <person name="Kyrpides N."/>
            <person name="Ivanova N."/>
            <person name="Pagani I."/>
            <person name="Imachi H."/>
            <person name="Tamaki H."/>
            <person name="Sekiguchi Y."/>
            <person name="Kamagata Y."/>
            <person name="Cadillo-Quiroz H."/>
            <person name="Zinder S."/>
            <person name="Liu W.-T."/>
            <person name="Woyke T."/>
        </authorList>
    </citation>
    <scope>NUCLEOTIDE SEQUENCE [LARGE SCALE GENOMIC DNA]</scope>
    <source>
        <strain evidence="3">DSM 22288 / NBRC 105244 / SMSP</strain>
    </source>
</reference>
<name>L0HD30_METFS</name>
<evidence type="ECO:0000313" key="2">
    <source>
        <dbReference type="EMBL" id="AGB02637.1"/>
    </source>
</evidence>
<proteinExistence type="predicted"/>
<organism evidence="2 3">
    <name type="scientific">Methanoregula formicica (strain DSM 22288 / NBRC 105244 / SMSP)</name>
    <dbReference type="NCBI Taxonomy" id="593750"/>
    <lineage>
        <taxon>Archaea</taxon>
        <taxon>Methanobacteriati</taxon>
        <taxon>Methanobacteriota</taxon>
        <taxon>Stenosarchaea group</taxon>
        <taxon>Methanomicrobia</taxon>
        <taxon>Methanomicrobiales</taxon>
        <taxon>Methanoregulaceae</taxon>
        <taxon>Methanoregula</taxon>
    </lineage>
</organism>
<keyword evidence="1" id="KW-0812">Transmembrane</keyword>
<dbReference type="AlphaFoldDB" id="L0HD30"/>
<dbReference type="EMBL" id="CP003167">
    <property type="protein sequence ID" value="AGB02637.1"/>
    <property type="molecule type" value="Genomic_DNA"/>
</dbReference>
<keyword evidence="1" id="KW-0472">Membrane</keyword>
<dbReference type="InParanoid" id="L0HD30"/>
<dbReference type="HOGENOM" id="CLU_3379924_0_0_2"/>
<keyword evidence="3" id="KW-1185">Reference proteome</keyword>